<comment type="caution">
    <text evidence="4">The sequence shown here is derived from an EMBL/GenBank/DDBJ whole genome shotgun (WGS) entry which is preliminary data.</text>
</comment>
<dbReference type="Proteomes" id="UP001165060">
    <property type="component" value="Unassembled WGS sequence"/>
</dbReference>
<feature type="transmembrane region" description="Helical" evidence="3">
    <location>
        <begin position="431"/>
        <end position="451"/>
    </location>
</feature>
<evidence type="ECO:0000256" key="3">
    <source>
        <dbReference type="SAM" id="Phobius"/>
    </source>
</evidence>
<evidence type="ECO:0000313" key="5">
    <source>
        <dbReference type="Proteomes" id="UP001165060"/>
    </source>
</evidence>
<name>A0ABQ6MP20_9STRA</name>
<feature type="transmembrane region" description="Helical" evidence="3">
    <location>
        <begin position="362"/>
        <end position="382"/>
    </location>
</feature>
<proteinExistence type="predicted"/>
<dbReference type="PANTHER" id="PTHR44227:SF3">
    <property type="entry name" value="PROTEIN O-MANNOSYL-TRANSFERASE TMTC4"/>
    <property type="match status" value="1"/>
</dbReference>
<evidence type="ECO:0000313" key="4">
    <source>
        <dbReference type="EMBL" id="GMI30068.1"/>
    </source>
</evidence>
<sequence length="742" mass="82627">MAAEKNNTRRPLNSTLLPLLPFIAALLLFLPTSHFRFTYDDFFAVLGNPVVTDPTIPLSSILSRDFWGNSMEASSVWTHRSWRPLPTFLYRTVWSFFAYAQDDGERAGRVLHIINILAHAANSSMVFVATKSLLLSLSSSSSLLMKPTWLPPLLTSLLFALHPVHVDAVANVTHGCELLSAFFLLLGMHTYLSSDRAVVTGRALAGVTILTILAILCKETAFLMWPFLATLELAFLRRRRWEGTCVYLLLLFASLLYLRVSASAGMSFDMDPEFNPLIPLAPLSFPWFRAIGAAHRDVAALLFNPLFSTYSFDRAPPLTELFPANEFEAKVGDVKSAVMYLLLLGLVGHSCRGFAKHHHSRVTLAAVGWFVFSYLPASQIFFKNGFFVAERTLYMGSVATSLFAATAFLTLGGWVKEQKERKERKEQQKHLLPSLVVLVLAALAAKSHAYASTWSDPLTLYSTTLATGRASYNSYRGLGQHHYVRGNLDESIRFYDLAISKKEEEGKLPMLIDQAMAGRVRLHKFMTGGVSEAEEGAFLERTKADLARAADNYHYMQARSTHDLGLMIWLTCCNHYVDERNVGELYNSKLMLVGVLDHIERFAALSARNIAMMYNNAACATLLFQLAAPDYEAGLGPEALVIQKDPVECLDAALQIGTRGGLHGVPFERHLKYKQNKALAYVIGGGEGWADNARRALGDIVAERAQFGAGEGREEQELREIIGKRERGEEVDLRVCHLDWDT</sequence>
<feature type="transmembrane region" description="Helical" evidence="3">
    <location>
        <begin position="12"/>
        <end position="30"/>
    </location>
</feature>
<evidence type="ECO:0000256" key="1">
    <source>
        <dbReference type="ARBA" id="ARBA00022737"/>
    </source>
</evidence>
<reference evidence="4 5" key="1">
    <citation type="journal article" date="2023" name="Commun. Biol.">
        <title>Genome analysis of Parmales, the sister group of diatoms, reveals the evolutionary specialization of diatoms from phago-mixotrophs to photoautotrophs.</title>
        <authorList>
            <person name="Ban H."/>
            <person name="Sato S."/>
            <person name="Yoshikawa S."/>
            <person name="Yamada K."/>
            <person name="Nakamura Y."/>
            <person name="Ichinomiya M."/>
            <person name="Sato N."/>
            <person name="Blanc-Mathieu R."/>
            <person name="Endo H."/>
            <person name="Kuwata A."/>
            <person name="Ogata H."/>
        </authorList>
    </citation>
    <scope>NUCLEOTIDE SEQUENCE [LARGE SCALE GENOMIC DNA]</scope>
</reference>
<keyword evidence="3" id="KW-0472">Membrane</keyword>
<keyword evidence="3" id="KW-0812">Transmembrane</keyword>
<feature type="transmembrane region" description="Helical" evidence="3">
    <location>
        <begin position="241"/>
        <end position="260"/>
    </location>
</feature>
<dbReference type="InterPro" id="IPR052346">
    <property type="entry name" value="O-mannosyl-transferase_TMTC"/>
</dbReference>
<evidence type="ECO:0000256" key="2">
    <source>
        <dbReference type="ARBA" id="ARBA00022803"/>
    </source>
</evidence>
<feature type="transmembrane region" description="Helical" evidence="3">
    <location>
        <begin position="337"/>
        <end position="355"/>
    </location>
</feature>
<gene>
    <name evidence="4" type="ORF">TeGR_g14447</name>
</gene>
<keyword evidence="1" id="KW-0677">Repeat</keyword>
<evidence type="ECO:0008006" key="6">
    <source>
        <dbReference type="Google" id="ProtNLM"/>
    </source>
</evidence>
<accession>A0ABQ6MP20</accession>
<feature type="transmembrane region" description="Helical" evidence="3">
    <location>
        <begin position="394"/>
        <end position="415"/>
    </location>
</feature>
<dbReference type="PANTHER" id="PTHR44227">
    <property type="match status" value="1"/>
</dbReference>
<feature type="transmembrane region" description="Helical" evidence="3">
    <location>
        <begin position="204"/>
        <end position="229"/>
    </location>
</feature>
<keyword evidence="2" id="KW-0802">TPR repeat</keyword>
<protein>
    <recommendedName>
        <fullName evidence="6">Dolichyl-phosphate-mannose--protein mannosyltransferase</fullName>
    </recommendedName>
</protein>
<dbReference type="EMBL" id="BRYB01004380">
    <property type="protein sequence ID" value="GMI30068.1"/>
    <property type="molecule type" value="Genomic_DNA"/>
</dbReference>
<keyword evidence="3" id="KW-1133">Transmembrane helix</keyword>
<organism evidence="4 5">
    <name type="scientific">Tetraparma gracilis</name>
    <dbReference type="NCBI Taxonomy" id="2962635"/>
    <lineage>
        <taxon>Eukaryota</taxon>
        <taxon>Sar</taxon>
        <taxon>Stramenopiles</taxon>
        <taxon>Ochrophyta</taxon>
        <taxon>Bolidophyceae</taxon>
        <taxon>Parmales</taxon>
        <taxon>Triparmaceae</taxon>
        <taxon>Tetraparma</taxon>
    </lineage>
</organism>
<keyword evidence="5" id="KW-1185">Reference proteome</keyword>